<name>A0ABX2EGS0_9BURK</name>
<dbReference type="PANTHER" id="PTHR30085">
    <property type="entry name" value="AMINO ACID ABC TRANSPORTER PERMEASE"/>
    <property type="match status" value="1"/>
</dbReference>
<keyword evidence="6" id="KW-1185">Reference proteome</keyword>
<dbReference type="Pfam" id="PF00497">
    <property type="entry name" value="SBP_bac_3"/>
    <property type="match status" value="1"/>
</dbReference>
<reference evidence="5 6" key="1">
    <citation type="submission" date="2020-05" db="EMBL/GenBank/DDBJ databases">
        <title>Aquincola sp. isolate from soil.</title>
        <authorList>
            <person name="Han J."/>
            <person name="Kim D.-U."/>
        </authorList>
    </citation>
    <scope>NUCLEOTIDE SEQUENCE [LARGE SCALE GENOMIC DNA]</scope>
    <source>
        <strain evidence="5 6">S2</strain>
    </source>
</reference>
<comment type="similarity">
    <text evidence="1">Belongs to the bacterial solute-binding protein 3 family.</text>
</comment>
<dbReference type="CDD" id="cd13688">
    <property type="entry name" value="PBP2_GltI_DEBP"/>
    <property type="match status" value="1"/>
</dbReference>
<dbReference type="Gene3D" id="3.40.190.10">
    <property type="entry name" value="Periplasmic binding protein-like II"/>
    <property type="match status" value="2"/>
</dbReference>
<dbReference type="RefSeq" id="WP_173122902.1">
    <property type="nucleotide sequence ID" value="NZ_JABRWJ010000003.1"/>
</dbReference>
<dbReference type="InterPro" id="IPR001638">
    <property type="entry name" value="Solute-binding_3/MltF_N"/>
</dbReference>
<dbReference type="SMART" id="SM00062">
    <property type="entry name" value="PBPb"/>
    <property type="match status" value="1"/>
</dbReference>
<gene>
    <name evidence="5" type="ORF">HLB44_12565</name>
</gene>
<evidence type="ECO:0000256" key="3">
    <source>
        <dbReference type="ARBA" id="ARBA00022729"/>
    </source>
</evidence>
<dbReference type="EMBL" id="JABRWJ010000003">
    <property type="protein sequence ID" value="NRF67818.1"/>
    <property type="molecule type" value="Genomic_DNA"/>
</dbReference>
<evidence type="ECO:0000256" key="2">
    <source>
        <dbReference type="ARBA" id="ARBA00022448"/>
    </source>
</evidence>
<evidence type="ECO:0000313" key="5">
    <source>
        <dbReference type="EMBL" id="NRF67818.1"/>
    </source>
</evidence>
<comment type="caution">
    <text evidence="5">The sequence shown here is derived from an EMBL/GenBank/DDBJ whole genome shotgun (WGS) entry which is preliminary data.</text>
</comment>
<feature type="domain" description="Solute-binding protein family 3/N-terminal" evidence="4">
    <location>
        <begin position="29"/>
        <end position="261"/>
    </location>
</feature>
<dbReference type="InterPro" id="IPR051455">
    <property type="entry name" value="Bact_solute-bind_prot3"/>
</dbReference>
<dbReference type="SUPFAM" id="SSF53850">
    <property type="entry name" value="Periplasmic binding protein-like II"/>
    <property type="match status" value="1"/>
</dbReference>
<dbReference type="PANTHER" id="PTHR30085:SF2">
    <property type="entry name" value="GLUTAMATE_ASPARTATE IMPORT SOLUTE-BINDING PROTEIN"/>
    <property type="match status" value="1"/>
</dbReference>
<evidence type="ECO:0000313" key="6">
    <source>
        <dbReference type="Proteomes" id="UP000737171"/>
    </source>
</evidence>
<accession>A0ABX2EGS0</accession>
<dbReference type="Proteomes" id="UP000737171">
    <property type="component" value="Unassembled WGS sequence"/>
</dbReference>
<proteinExistence type="inferred from homology"/>
<sequence>MLAVCLAAGAGAAAATESLTLKRIAETGIISIGYRDASIPFSYLDGRQRPIGYSMDICHHIAEAARRRLKLADLSVKLTPLTSATRLPMVVNHAVDLECGTTTNTLERQEAVSFLITTFIATGRFLSKKSSRIDTVEDLRGKTVVSTAGTTSMRHLAELNATRGLQMKIVAGKDHAESFRIVETDRAAAFAMDDVLLHSLAATTKRPSAYHISGEPLSIEPYGIVVRKNDPAFKRLADEVILDLFRSGEISRIYQKWFQSPIPPRQINLQLPMSAQLMKAIVQPTDSGDPANYK</sequence>
<protein>
    <submittedName>
        <fullName evidence="5">Amino acid ABC transporter substrate-binding protein</fullName>
    </submittedName>
</protein>
<evidence type="ECO:0000256" key="1">
    <source>
        <dbReference type="ARBA" id="ARBA00010333"/>
    </source>
</evidence>
<organism evidence="5 6">
    <name type="scientific">Pseudaquabacterium terrae</name>
    <dbReference type="NCBI Taxonomy" id="2732868"/>
    <lineage>
        <taxon>Bacteria</taxon>
        <taxon>Pseudomonadati</taxon>
        <taxon>Pseudomonadota</taxon>
        <taxon>Betaproteobacteria</taxon>
        <taxon>Burkholderiales</taxon>
        <taxon>Sphaerotilaceae</taxon>
        <taxon>Pseudaquabacterium</taxon>
    </lineage>
</organism>
<evidence type="ECO:0000259" key="4">
    <source>
        <dbReference type="SMART" id="SM00062"/>
    </source>
</evidence>
<keyword evidence="2" id="KW-0813">Transport</keyword>
<keyword evidence="3" id="KW-0732">Signal</keyword>